<dbReference type="AlphaFoldDB" id="A0ABD3T8P0"/>
<dbReference type="Proteomes" id="UP001634393">
    <property type="component" value="Unassembled WGS sequence"/>
</dbReference>
<organism evidence="1 2">
    <name type="scientific">Penstemon smallii</name>
    <dbReference type="NCBI Taxonomy" id="265156"/>
    <lineage>
        <taxon>Eukaryota</taxon>
        <taxon>Viridiplantae</taxon>
        <taxon>Streptophyta</taxon>
        <taxon>Embryophyta</taxon>
        <taxon>Tracheophyta</taxon>
        <taxon>Spermatophyta</taxon>
        <taxon>Magnoliopsida</taxon>
        <taxon>eudicotyledons</taxon>
        <taxon>Gunneridae</taxon>
        <taxon>Pentapetalae</taxon>
        <taxon>asterids</taxon>
        <taxon>lamiids</taxon>
        <taxon>Lamiales</taxon>
        <taxon>Plantaginaceae</taxon>
        <taxon>Cheloneae</taxon>
        <taxon>Penstemon</taxon>
    </lineage>
</organism>
<comment type="caution">
    <text evidence="1">The sequence shown here is derived from an EMBL/GenBank/DDBJ whole genome shotgun (WGS) entry which is preliminary data.</text>
</comment>
<protein>
    <submittedName>
        <fullName evidence="1">Uncharacterized protein</fullName>
    </submittedName>
</protein>
<name>A0ABD3T8P0_9LAMI</name>
<dbReference type="EMBL" id="JBJXBP010000004">
    <property type="protein sequence ID" value="KAL3833314.1"/>
    <property type="molecule type" value="Genomic_DNA"/>
</dbReference>
<evidence type="ECO:0000313" key="2">
    <source>
        <dbReference type="Proteomes" id="UP001634393"/>
    </source>
</evidence>
<accession>A0ABD3T8P0</accession>
<gene>
    <name evidence="1" type="ORF">ACJIZ3_008050</name>
</gene>
<reference evidence="1 2" key="1">
    <citation type="submission" date="2024-12" db="EMBL/GenBank/DDBJ databases">
        <title>The unique morphological basis and parallel evolutionary history of personate flowers in Penstemon.</title>
        <authorList>
            <person name="Depatie T.H."/>
            <person name="Wessinger C.A."/>
        </authorList>
    </citation>
    <scope>NUCLEOTIDE SEQUENCE [LARGE SCALE GENOMIC DNA]</scope>
    <source>
        <strain evidence="1">WTNN_2</strain>
        <tissue evidence="1">Leaf</tissue>
    </source>
</reference>
<evidence type="ECO:0000313" key="1">
    <source>
        <dbReference type="EMBL" id="KAL3833314.1"/>
    </source>
</evidence>
<keyword evidence="2" id="KW-1185">Reference proteome</keyword>
<sequence>MIYTWHRPEEDPLHLPDTSFSDESHFRLNEEVEEDRGGFLVQFETTANGCLMSESPVNDEITGITELREHGGGETGDVVVTGALLNRA</sequence>
<proteinExistence type="predicted"/>